<dbReference type="GO" id="GO:0005615">
    <property type="term" value="C:extracellular space"/>
    <property type="evidence" value="ECO:0007669"/>
    <property type="project" value="TreeGrafter"/>
</dbReference>
<organism evidence="9">
    <name type="scientific">Ursus maritimus</name>
    <name type="common">Polar bear</name>
    <name type="synonym">Thalarctos maritimus</name>
    <dbReference type="NCBI Taxonomy" id="29073"/>
    <lineage>
        <taxon>Eukaryota</taxon>
        <taxon>Metazoa</taxon>
        <taxon>Chordata</taxon>
        <taxon>Craniata</taxon>
        <taxon>Vertebrata</taxon>
        <taxon>Euteleostomi</taxon>
        <taxon>Mammalia</taxon>
        <taxon>Eutheria</taxon>
        <taxon>Laurasiatheria</taxon>
        <taxon>Carnivora</taxon>
        <taxon>Caniformia</taxon>
        <taxon>Ursidae</taxon>
        <taxon>Ursus</taxon>
    </lineage>
</organism>
<dbReference type="PRINTS" id="PR01276">
    <property type="entry name" value="TYPE2KERATIN"/>
</dbReference>
<dbReference type="InterPro" id="IPR032444">
    <property type="entry name" value="Keratin_2_head"/>
</dbReference>
<dbReference type="SUPFAM" id="SSF64593">
    <property type="entry name" value="Intermediate filament protein, coiled coil region"/>
    <property type="match status" value="2"/>
</dbReference>
<keyword evidence="2" id="KW-0416">Keratin</keyword>
<dbReference type="InterPro" id="IPR003054">
    <property type="entry name" value="Keratin_II"/>
</dbReference>
<evidence type="ECO:0000256" key="4">
    <source>
        <dbReference type="ARBA" id="ARBA00023054"/>
    </source>
</evidence>
<dbReference type="OMA" id="RDAKCKL"/>
<dbReference type="FunFam" id="1.20.5.1160:FF:000001">
    <property type="entry name" value="Keratin type II"/>
    <property type="match status" value="1"/>
</dbReference>
<dbReference type="Ensembl" id="ENSUMAT00000014472.1">
    <property type="protein sequence ID" value="ENSUMAP00000012177.1"/>
    <property type="gene ID" value="ENSUMAG00000009094.1"/>
</dbReference>
<dbReference type="GO" id="GO:0005737">
    <property type="term" value="C:cytoplasm"/>
    <property type="evidence" value="ECO:0007669"/>
    <property type="project" value="UniProtKB-ARBA"/>
</dbReference>
<dbReference type="PANTHER" id="PTHR45616:SF49">
    <property type="entry name" value="IF ROD DOMAIN-CONTAINING PROTEIN"/>
    <property type="match status" value="1"/>
</dbReference>
<accession>A0A452TV97</accession>
<dbReference type="AlphaFoldDB" id="A0A452TV97"/>
<feature type="coiled-coil region" evidence="7">
    <location>
        <begin position="159"/>
        <end position="242"/>
    </location>
</feature>
<evidence type="ECO:0000256" key="3">
    <source>
        <dbReference type="ARBA" id="ARBA00022754"/>
    </source>
</evidence>
<dbReference type="SMART" id="SM01391">
    <property type="entry name" value="Filament"/>
    <property type="match status" value="1"/>
</dbReference>
<proteinExistence type="inferred from homology"/>
<feature type="domain" description="IF rod" evidence="8">
    <location>
        <begin position="106"/>
        <end position="407"/>
    </location>
</feature>
<dbReference type="GO" id="GO:0045095">
    <property type="term" value="C:keratin filament"/>
    <property type="evidence" value="ECO:0007669"/>
    <property type="project" value="InterPro"/>
</dbReference>
<evidence type="ECO:0000256" key="2">
    <source>
        <dbReference type="ARBA" id="ARBA00022744"/>
    </source>
</evidence>
<dbReference type="Gene3D" id="1.20.5.170">
    <property type="match status" value="1"/>
</dbReference>
<dbReference type="FunFam" id="1.20.5.500:FF:000001">
    <property type="entry name" value="Type II keratin 23"/>
    <property type="match status" value="1"/>
</dbReference>
<gene>
    <name evidence="9" type="primary">LOC103675506</name>
</gene>
<name>A0A452TV97_URSMA</name>
<feature type="coiled-coil region" evidence="7">
    <location>
        <begin position="103"/>
        <end position="130"/>
    </location>
</feature>
<evidence type="ECO:0000256" key="1">
    <source>
        <dbReference type="ARBA" id="ARBA00022481"/>
    </source>
</evidence>
<sequence>MASRSYRLGPGYGVRNFSACSAILPKPSSRGARLQAGSRSLCAVGSPRTAVSCGWPLRSGGSFGYRVGGLCGPSPPCITSVSVNESLLTPLNLEIDPNAQCVKQEEKEQIKCLNNRFAAFIDKVRFLEQQNKLLETKWQFYQTRKGCKNNLEPLFQGYLETLRREAECVEADSGRLASELNHVQEVLEGYKKRYEEEVALRTTAENEFVVLKKDIDSAYLRKADLEANVEALREEMGFLQALYEEEIYLLQSQISDTSVVVKMDNSRELNMDSVVAEIKAQYDDVASRSRAEAESWYQNKCEEMKATVSQQGENLRRTKDELTAEVENAKQQRSKLEGAVAETEQQGEAALRDAKCKLAGLEEALQKAKQDMACLLKEYQEVMNSKLGLDVEIATYRKLLEGEESRLCEGVGSVNICVSRSQGGVVCGDLSATVPRGLGGVATSSGVLCAPSVVGTCSSVRLVRFA</sequence>
<dbReference type="PANTHER" id="PTHR45616">
    <property type="entry name" value="GATA-TYPE DOMAIN-CONTAINING PROTEIN"/>
    <property type="match status" value="1"/>
</dbReference>
<dbReference type="PROSITE" id="PS00226">
    <property type="entry name" value="IF_ROD_1"/>
    <property type="match status" value="1"/>
</dbReference>
<evidence type="ECO:0000313" key="9">
    <source>
        <dbReference type="Ensembl" id="ENSUMAP00000012177"/>
    </source>
</evidence>
<feature type="coiled-coil region" evidence="7">
    <location>
        <begin position="301"/>
        <end position="385"/>
    </location>
</feature>
<dbReference type="Pfam" id="PF16208">
    <property type="entry name" value="Keratin_2_head"/>
    <property type="match status" value="1"/>
</dbReference>
<dbReference type="GO" id="GO:0045109">
    <property type="term" value="P:intermediate filament organization"/>
    <property type="evidence" value="ECO:0007669"/>
    <property type="project" value="TreeGrafter"/>
</dbReference>
<dbReference type="Pfam" id="PF00038">
    <property type="entry name" value="Filament"/>
    <property type="match status" value="1"/>
</dbReference>
<dbReference type="InterPro" id="IPR018039">
    <property type="entry name" value="IF_conserved"/>
</dbReference>
<keyword evidence="4 7" id="KW-0175">Coiled coil</keyword>
<evidence type="ECO:0000256" key="7">
    <source>
        <dbReference type="SAM" id="Coils"/>
    </source>
</evidence>
<reference evidence="9" key="1">
    <citation type="submission" date="2019-03" db="UniProtKB">
        <authorList>
            <consortium name="Ensembl"/>
        </authorList>
    </citation>
    <scope>IDENTIFICATION</scope>
</reference>
<keyword evidence="3 6" id="KW-0403">Intermediate filament</keyword>
<evidence type="ECO:0000256" key="5">
    <source>
        <dbReference type="ARBA" id="ARBA00061646"/>
    </source>
</evidence>
<dbReference type="GO" id="GO:0031424">
    <property type="term" value="P:keratinization"/>
    <property type="evidence" value="ECO:0007669"/>
    <property type="project" value="TreeGrafter"/>
</dbReference>
<dbReference type="FunFam" id="1.20.5.170:FF:000004">
    <property type="entry name" value="Keratin, type II cytoskeletal 5"/>
    <property type="match status" value="1"/>
</dbReference>
<keyword evidence="1" id="KW-0488">Methylation</keyword>
<evidence type="ECO:0000259" key="8">
    <source>
        <dbReference type="PROSITE" id="PS51842"/>
    </source>
</evidence>
<dbReference type="GO" id="GO:0030280">
    <property type="term" value="F:structural constituent of skin epidermis"/>
    <property type="evidence" value="ECO:0007669"/>
    <property type="project" value="TreeGrafter"/>
</dbReference>
<dbReference type="GeneTree" id="ENSGT00940000164369"/>
<dbReference type="InterPro" id="IPR039008">
    <property type="entry name" value="IF_rod_dom"/>
</dbReference>
<comment type="similarity">
    <text evidence="5 6">Belongs to the intermediate filament family.</text>
</comment>
<dbReference type="PROSITE" id="PS51842">
    <property type="entry name" value="IF_ROD_2"/>
    <property type="match status" value="1"/>
</dbReference>
<dbReference type="Gene3D" id="1.20.5.500">
    <property type="entry name" value="Single helix bin"/>
    <property type="match status" value="1"/>
</dbReference>
<dbReference type="Gene3D" id="1.20.5.1160">
    <property type="entry name" value="Vasodilator-stimulated phosphoprotein"/>
    <property type="match status" value="1"/>
</dbReference>
<protein>
    <submittedName>
        <fullName evidence="9">Keratin, type II cuticular Hb5-like</fullName>
    </submittedName>
</protein>
<evidence type="ECO:0000256" key="6">
    <source>
        <dbReference type="RuleBase" id="RU000685"/>
    </source>
</evidence>